<evidence type="ECO:0000313" key="2">
    <source>
        <dbReference type="EMBL" id="GAA12181.1"/>
    </source>
</evidence>
<reference evidence="2 3" key="1">
    <citation type="submission" date="2011-05" db="EMBL/GenBank/DDBJ databases">
        <title>Whole genome shotgun sequence of Gordonia alkanivorans NBRC 16433.</title>
        <authorList>
            <person name="Hosoyama A."/>
            <person name="Nakamura S."/>
            <person name="Takarada H."/>
            <person name="Tsuchikane K."/>
            <person name="Yamazaki S."/>
            <person name="Fujita N."/>
        </authorList>
    </citation>
    <scope>NUCLEOTIDE SEQUENCE [LARGE SCALE GENOMIC DNA]</scope>
    <source>
        <strain evidence="2 3">NBRC 16433</strain>
    </source>
</reference>
<evidence type="ECO:0000313" key="3">
    <source>
        <dbReference type="Proteomes" id="UP000003558"/>
    </source>
</evidence>
<comment type="caution">
    <text evidence="2">The sequence shown here is derived from an EMBL/GenBank/DDBJ whole genome shotgun (WGS) entry which is preliminary data.</text>
</comment>
<name>F9VU92_9ACTN</name>
<dbReference type="AlphaFoldDB" id="F9VU92"/>
<gene>
    <name evidence="2" type="ORF">GOALK_050_00350</name>
</gene>
<proteinExistence type="predicted"/>
<dbReference type="Proteomes" id="UP000003558">
    <property type="component" value="Unassembled WGS sequence"/>
</dbReference>
<organism evidence="2 3">
    <name type="scientific">Gordonia alkanivorans NBRC 16433</name>
    <dbReference type="NCBI Taxonomy" id="1027371"/>
    <lineage>
        <taxon>Bacteria</taxon>
        <taxon>Bacillati</taxon>
        <taxon>Actinomycetota</taxon>
        <taxon>Actinomycetes</taxon>
        <taxon>Mycobacteriales</taxon>
        <taxon>Gordoniaceae</taxon>
        <taxon>Gordonia</taxon>
    </lineage>
</organism>
<dbReference type="EMBL" id="BACI01000050">
    <property type="protein sequence ID" value="GAA12181.1"/>
    <property type="molecule type" value="Genomic_DNA"/>
</dbReference>
<feature type="region of interest" description="Disordered" evidence="1">
    <location>
        <begin position="79"/>
        <end position="100"/>
    </location>
</feature>
<protein>
    <submittedName>
        <fullName evidence="2">Putative glucose-6-phosphate 1-dehydrogenase</fullName>
    </submittedName>
</protein>
<dbReference type="STRING" id="1027371.GOALK_050_00350"/>
<feature type="compositionally biased region" description="Low complexity" evidence="1">
    <location>
        <begin position="91"/>
        <end position="100"/>
    </location>
</feature>
<evidence type="ECO:0000256" key="1">
    <source>
        <dbReference type="SAM" id="MobiDB-lite"/>
    </source>
</evidence>
<accession>F9VU92</accession>
<sequence length="100" mass="10992">MAVATPTITNARSVRGRHLPIERITNTPVMRAIPGQLTPDGQPDSLLRSGFRHAKRPHGLRQDTPLFTPENPIVRLIVDHGSISKKRPSGRRTSTPGRSS</sequence>